<proteinExistence type="predicted"/>
<dbReference type="Proteomes" id="UP000823775">
    <property type="component" value="Unassembled WGS sequence"/>
</dbReference>
<sequence>MPDESQMRGLRLQATAQHPRFTGASWIMIGKILMYQRRDKSLAHRTAPTYNSAASRRLPPAFRRLSRWCYKCLLLMFHL</sequence>
<comment type="caution">
    <text evidence="1">The sequence shown here is derived from an EMBL/GenBank/DDBJ whole genome shotgun (WGS) entry which is preliminary data.</text>
</comment>
<accession>A0ABS8RMX3</accession>
<organism evidence="1 2">
    <name type="scientific">Datura stramonium</name>
    <name type="common">Jimsonweed</name>
    <name type="synonym">Common thornapple</name>
    <dbReference type="NCBI Taxonomy" id="4076"/>
    <lineage>
        <taxon>Eukaryota</taxon>
        <taxon>Viridiplantae</taxon>
        <taxon>Streptophyta</taxon>
        <taxon>Embryophyta</taxon>
        <taxon>Tracheophyta</taxon>
        <taxon>Spermatophyta</taxon>
        <taxon>Magnoliopsida</taxon>
        <taxon>eudicotyledons</taxon>
        <taxon>Gunneridae</taxon>
        <taxon>Pentapetalae</taxon>
        <taxon>asterids</taxon>
        <taxon>lamiids</taxon>
        <taxon>Solanales</taxon>
        <taxon>Solanaceae</taxon>
        <taxon>Solanoideae</taxon>
        <taxon>Datureae</taxon>
        <taxon>Datura</taxon>
    </lineage>
</organism>
<dbReference type="EMBL" id="JACEIK010000049">
    <property type="protein sequence ID" value="MCD7448020.1"/>
    <property type="molecule type" value="Genomic_DNA"/>
</dbReference>
<reference evidence="1 2" key="1">
    <citation type="journal article" date="2021" name="BMC Genomics">
        <title>Datura genome reveals duplications of psychoactive alkaloid biosynthetic genes and high mutation rate following tissue culture.</title>
        <authorList>
            <person name="Rajewski A."/>
            <person name="Carter-House D."/>
            <person name="Stajich J."/>
            <person name="Litt A."/>
        </authorList>
    </citation>
    <scope>NUCLEOTIDE SEQUENCE [LARGE SCALE GENOMIC DNA]</scope>
    <source>
        <strain evidence="1">AR-01</strain>
    </source>
</reference>
<feature type="non-terminal residue" evidence="1">
    <location>
        <position position="79"/>
    </location>
</feature>
<keyword evidence="2" id="KW-1185">Reference proteome</keyword>
<evidence type="ECO:0000313" key="2">
    <source>
        <dbReference type="Proteomes" id="UP000823775"/>
    </source>
</evidence>
<protein>
    <submittedName>
        <fullName evidence="1">Uncharacterized protein</fullName>
    </submittedName>
</protein>
<evidence type="ECO:0000313" key="1">
    <source>
        <dbReference type="EMBL" id="MCD7448020.1"/>
    </source>
</evidence>
<name>A0ABS8RMX3_DATST</name>
<gene>
    <name evidence="1" type="ORF">HAX54_036840</name>
</gene>